<proteinExistence type="predicted"/>
<dbReference type="EMBL" id="CP034593">
    <property type="protein sequence ID" value="AZQ77756.1"/>
    <property type="molecule type" value="Genomic_DNA"/>
</dbReference>
<dbReference type="KEGG" id="flh:EJ997_10805"/>
<sequence>MSDDQIEAFWTRAITKARINQFEVVTGPDRDSALTPPAWSLDDETVEAALRDGKLVLMSAASQHEVLPKAWGLSILLWEDETPAALVQTTEVTVRTKEELDAEETIGDWAAVRDTIPAGASVVVEVFKVLADNA</sequence>
<evidence type="ECO:0000313" key="2">
    <source>
        <dbReference type="Proteomes" id="UP000280344"/>
    </source>
</evidence>
<dbReference type="Proteomes" id="UP000280344">
    <property type="component" value="Chromosome"/>
</dbReference>
<gene>
    <name evidence="1" type="ORF">EJ997_10805</name>
</gene>
<dbReference type="RefSeq" id="WP_126704559.1">
    <property type="nucleotide sequence ID" value="NZ_CP034593.1"/>
</dbReference>
<dbReference type="Gene3D" id="3.10.400.10">
    <property type="entry name" value="Sulfate adenylyltransferase"/>
    <property type="match status" value="1"/>
</dbReference>
<accession>A0A3Q9G2X9</accession>
<name>A0A3Q9G2X9_9ACTO</name>
<protein>
    <submittedName>
        <fullName evidence="1">Uncharacterized protein</fullName>
    </submittedName>
</protein>
<keyword evidence="2" id="KW-1185">Reference proteome</keyword>
<dbReference type="OrthoDB" id="9807542at2"/>
<dbReference type="AlphaFoldDB" id="A0A3Q9G2X9"/>
<organism evidence="1 2">
    <name type="scientific">Flaviflexus ciconiae</name>
    <dbReference type="NCBI Taxonomy" id="2496867"/>
    <lineage>
        <taxon>Bacteria</taxon>
        <taxon>Bacillati</taxon>
        <taxon>Actinomycetota</taxon>
        <taxon>Actinomycetes</taxon>
        <taxon>Actinomycetales</taxon>
        <taxon>Actinomycetaceae</taxon>
        <taxon>Flaviflexus</taxon>
    </lineage>
</organism>
<reference evidence="1 2" key="1">
    <citation type="submission" date="2018-12" db="EMBL/GenBank/DDBJ databases">
        <title>Complete genome sequence of Flaviflexus sp. H23T48.</title>
        <authorList>
            <person name="Bae J.-W."/>
            <person name="Lee J.-Y."/>
        </authorList>
    </citation>
    <scope>NUCLEOTIDE SEQUENCE [LARGE SCALE GENOMIC DNA]</scope>
    <source>
        <strain evidence="1 2">H23T48</strain>
    </source>
</reference>
<evidence type="ECO:0000313" key="1">
    <source>
        <dbReference type="EMBL" id="AZQ77756.1"/>
    </source>
</evidence>